<keyword evidence="4" id="KW-0812">Transmembrane</keyword>
<dbReference type="PANTHER" id="PTHR47969:SF33">
    <property type="entry name" value="KINESIN-LIKE PROTEIN"/>
    <property type="match status" value="1"/>
</dbReference>
<evidence type="ECO:0000313" key="6">
    <source>
        <dbReference type="EMBL" id="CAK9041653.1"/>
    </source>
</evidence>
<dbReference type="PRINTS" id="PR00380">
    <property type="entry name" value="KINESINHEAVY"/>
</dbReference>
<evidence type="ECO:0000259" key="5">
    <source>
        <dbReference type="PROSITE" id="PS50067"/>
    </source>
</evidence>
<dbReference type="InterPro" id="IPR036770">
    <property type="entry name" value="Ankyrin_rpt-contain_sf"/>
</dbReference>
<reference evidence="6 7" key="1">
    <citation type="submission" date="2024-02" db="EMBL/GenBank/DDBJ databases">
        <authorList>
            <person name="Chen Y."/>
            <person name="Shah S."/>
            <person name="Dougan E. K."/>
            <person name="Thang M."/>
            <person name="Chan C."/>
        </authorList>
    </citation>
    <scope>NUCLEOTIDE SEQUENCE [LARGE SCALE GENOMIC DNA]</scope>
</reference>
<dbReference type="Gene3D" id="1.25.40.20">
    <property type="entry name" value="Ankyrin repeat-containing domain"/>
    <property type="match status" value="1"/>
</dbReference>
<evidence type="ECO:0000256" key="2">
    <source>
        <dbReference type="PROSITE-ProRule" id="PRU00283"/>
    </source>
</evidence>
<dbReference type="SUPFAM" id="SSF48403">
    <property type="entry name" value="Ankyrin repeat"/>
    <property type="match status" value="1"/>
</dbReference>
<dbReference type="SUPFAM" id="SSF52540">
    <property type="entry name" value="P-loop containing nucleoside triphosphate hydrolases"/>
    <property type="match status" value="1"/>
</dbReference>
<dbReference type="PANTHER" id="PTHR47969">
    <property type="entry name" value="CHROMOSOME-ASSOCIATED KINESIN KIF4A-RELATED"/>
    <property type="match status" value="1"/>
</dbReference>
<feature type="transmembrane region" description="Helical" evidence="4">
    <location>
        <begin position="845"/>
        <end position="865"/>
    </location>
</feature>
<dbReference type="InterPro" id="IPR027417">
    <property type="entry name" value="P-loop_NTPase"/>
</dbReference>
<keyword evidence="4" id="KW-0472">Membrane</keyword>
<feature type="transmembrane region" description="Helical" evidence="4">
    <location>
        <begin position="1007"/>
        <end position="1026"/>
    </location>
</feature>
<dbReference type="Proteomes" id="UP001642464">
    <property type="component" value="Unassembled WGS sequence"/>
</dbReference>
<dbReference type="InterPro" id="IPR027640">
    <property type="entry name" value="Kinesin-like_fam"/>
</dbReference>
<evidence type="ECO:0000256" key="4">
    <source>
        <dbReference type="SAM" id="Phobius"/>
    </source>
</evidence>
<dbReference type="SMART" id="SM00129">
    <property type="entry name" value="KISc"/>
    <property type="match status" value="1"/>
</dbReference>
<evidence type="ECO:0000256" key="1">
    <source>
        <dbReference type="PROSITE-ProRule" id="PRU00023"/>
    </source>
</evidence>
<feature type="domain" description="Kinesin motor" evidence="5">
    <location>
        <begin position="8"/>
        <end position="235"/>
    </location>
</feature>
<dbReference type="InterPro" id="IPR001752">
    <property type="entry name" value="Kinesin_motor_dom"/>
</dbReference>
<name>A0ABP0LR40_9DINO</name>
<dbReference type="Pfam" id="PF12796">
    <property type="entry name" value="Ank_2"/>
    <property type="match status" value="1"/>
</dbReference>
<feature type="compositionally biased region" description="Basic and acidic residues" evidence="3">
    <location>
        <begin position="304"/>
        <end position="324"/>
    </location>
</feature>
<dbReference type="PROSITE" id="PS50067">
    <property type="entry name" value="KINESIN_MOTOR_2"/>
    <property type="match status" value="1"/>
</dbReference>
<dbReference type="InterPro" id="IPR036961">
    <property type="entry name" value="Kinesin_motor_dom_sf"/>
</dbReference>
<protein>
    <submittedName>
        <fullName evidence="6">Chromosome-associated kinesin KIF4B (Chromokinesin-B)</fullName>
    </submittedName>
</protein>
<dbReference type="Pfam" id="PF00225">
    <property type="entry name" value="Kinesin"/>
    <property type="match status" value="1"/>
</dbReference>
<sequence>MPREVSSSVRAVVRVRPLLPFEVDAGHESCCQVSDERSILVRVGSGHQWRKYIFDACLPEDRAQKQVFQDSGVSYLLDEALAGYSATVLAYGQTGSGKTYTMMGRSVSSERSSPDEFSKKSDDGLILRAARRLFRQMGEMSNMRVSVTASFAEIFNAPGAVNECICDLLNPEAGHLQVRFSQKHGFFISDLAVMECGTITDVRSVLEAGMQNRRVSAHALNRESSRTHALFTLHLDCEKFEEDGSSTRTYAHTPVSSQVLSELTVTPGKKSGLALMSSRFRIAFRALMSKTRAKFTGSTVRVPRPREGDLRRFGRGSSDERQGEELDEESLSEGNARKETQAGEGIEDEESSYRECESQIAMWPLAILRASECSLAMMMLVEIGGYVNGWEDFEDLAEQHGTGLVLKNLNWLNLEEWRKDRLLARFGDHLLTTGTGRWDRPEPTPERALRRFAAEAAQTRKSFVAKGYTHSLVSEAFWGKEVSLFGRQGNCSEAIVASWLCDHSSSSSILARVLSSAHGLVDRTQRALRRGAKRLGGIARVEVEGFDRADPGTQGTRRPKGLAFCVQQPGEVIYFGSRLHATCNLADFVLGIGAQGRQPADWTPLERAMHRGQSARVKDLLKEKKKRLKPAQLDRWLAHASEYGFTSLVELLLDQRADLGGAKRAVPRFTPLHRAAENGHLAVAQLLLSRRADVHAQLGQKVDGGEMTREISREATISEGEAALPVLEKPPYPTWNLMLALLGSHPFGDYRLFEQQDCSAGDGFCFSNGQFHSGNCSCACDAPFVGRMCSVIDEDAAKEMSCARRKALGPARECSNLALGEKVQDALNTFGMFMSVVCSSMLQSVWALLVLLAAAGATLMTGYELDKYLFMEVDVSISFGISCAICSVCFVLLLGWNLLDVFFHWTLFPYYAIFRAGRWPYADRAILFCAGDMEFGSYAFFVQVAKTTYSLKGLFTALVEPPDLQEPVSTWIPMITTADAILLAELPNLYTLMGLARSQLDGPATSVMTPFTGFLVCVGLILLELAEVRALFKTRRDSRRFANMEFMFAFVQDLPEFLFSSFVSVLGVWNQYVLYALVSSTIALLTTLARLRHYGVSASPATAEEFCSLLSEIQPSNNLCDCEGGNEALDECPKDEPAEAAGDVPERSHVLKCTSREISREVSPAYGPL</sequence>
<feature type="binding site" evidence="2">
    <location>
        <begin position="92"/>
        <end position="99"/>
    </location>
    <ligand>
        <name>ATP</name>
        <dbReference type="ChEBI" id="CHEBI:30616"/>
    </ligand>
</feature>
<dbReference type="InterPro" id="IPR002110">
    <property type="entry name" value="Ankyrin_rpt"/>
</dbReference>
<evidence type="ECO:0000256" key="3">
    <source>
        <dbReference type="SAM" id="MobiDB-lite"/>
    </source>
</evidence>
<keyword evidence="2" id="KW-0067">ATP-binding</keyword>
<keyword evidence="4" id="KW-1133">Transmembrane helix</keyword>
<comment type="similarity">
    <text evidence="2">Belongs to the TRAFAC class myosin-kinesin ATPase superfamily. Kinesin family.</text>
</comment>
<dbReference type="PROSITE" id="PS50297">
    <property type="entry name" value="ANK_REP_REGION"/>
    <property type="match status" value="1"/>
</dbReference>
<feature type="transmembrane region" description="Helical" evidence="4">
    <location>
        <begin position="877"/>
        <end position="899"/>
    </location>
</feature>
<proteinExistence type="inferred from homology"/>
<comment type="caution">
    <text evidence="6">The sequence shown here is derived from an EMBL/GenBank/DDBJ whole genome shotgun (WGS) entry which is preliminary data.</text>
</comment>
<dbReference type="Gene3D" id="3.40.850.10">
    <property type="entry name" value="Kinesin motor domain"/>
    <property type="match status" value="1"/>
</dbReference>
<organism evidence="6 7">
    <name type="scientific">Durusdinium trenchii</name>
    <dbReference type="NCBI Taxonomy" id="1381693"/>
    <lineage>
        <taxon>Eukaryota</taxon>
        <taxon>Sar</taxon>
        <taxon>Alveolata</taxon>
        <taxon>Dinophyceae</taxon>
        <taxon>Suessiales</taxon>
        <taxon>Symbiodiniaceae</taxon>
        <taxon>Durusdinium</taxon>
    </lineage>
</organism>
<keyword evidence="2" id="KW-0505">Motor protein</keyword>
<gene>
    <name evidence="6" type="ORF">SCF082_LOCUS24031</name>
</gene>
<feature type="region of interest" description="Disordered" evidence="3">
    <location>
        <begin position="295"/>
        <end position="351"/>
    </location>
</feature>
<dbReference type="SMART" id="SM00248">
    <property type="entry name" value="ANK"/>
    <property type="match status" value="2"/>
</dbReference>
<feature type="repeat" description="ANK" evidence="1">
    <location>
        <begin position="667"/>
        <end position="699"/>
    </location>
</feature>
<accession>A0ABP0LR40</accession>
<keyword evidence="7" id="KW-1185">Reference proteome</keyword>
<dbReference type="EMBL" id="CAXAMM010017669">
    <property type="protein sequence ID" value="CAK9041653.1"/>
    <property type="molecule type" value="Genomic_DNA"/>
</dbReference>
<keyword evidence="2" id="KW-0547">Nucleotide-binding</keyword>
<dbReference type="PROSITE" id="PS50088">
    <property type="entry name" value="ANK_REPEAT"/>
    <property type="match status" value="1"/>
</dbReference>
<keyword evidence="1" id="KW-0040">ANK repeat</keyword>
<feature type="transmembrane region" description="Helical" evidence="4">
    <location>
        <begin position="1072"/>
        <end position="1091"/>
    </location>
</feature>
<evidence type="ECO:0000313" key="7">
    <source>
        <dbReference type="Proteomes" id="UP001642464"/>
    </source>
</evidence>
<feature type="transmembrane region" description="Helical" evidence="4">
    <location>
        <begin position="1046"/>
        <end position="1066"/>
    </location>
</feature>